<accession>A0A1Z3N6T3</accession>
<feature type="domain" description="DUF4423" evidence="1">
    <location>
        <begin position="86"/>
        <end position="248"/>
    </location>
</feature>
<dbReference type="InterPro" id="IPR010982">
    <property type="entry name" value="Lambda_DNA-bd_dom_sf"/>
</dbReference>
<dbReference type="AlphaFoldDB" id="A0A1Z3N6T3"/>
<evidence type="ECO:0000313" key="3">
    <source>
        <dbReference type="Proteomes" id="UP000197003"/>
    </source>
</evidence>
<dbReference type="EMBL" id="CP020946">
    <property type="protein sequence ID" value="ASD63183.1"/>
    <property type="molecule type" value="Genomic_DNA"/>
</dbReference>
<organism evidence="2 3">
    <name type="scientific">Bdellovibrio bacteriovorus</name>
    <dbReference type="NCBI Taxonomy" id="959"/>
    <lineage>
        <taxon>Bacteria</taxon>
        <taxon>Pseudomonadati</taxon>
        <taxon>Bdellovibrionota</taxon>
        <taxon>Bdellovibrionia</taxon>
        <taxon>Bdellovibrionales</taxon>
        <taxon>Pseudobdellovibrionaceae</taxon>
        <taxon>Bdellovibrio</taxon>
    </lineage>
</organism>
<evidence type="ECO:0000259" key="1">
    <source>
        <dbReference type="Pfam" id="PF14394"/>
    </source>
</evidence>
<dbReference type="NCBIfam" id="TIGR02147">
    <property type="entry name" value="Fsuc_second"/>
    <property type="match status" value="1"/>
</dbReference>
<gene>
    <name evidence="2" type="ORF">B9G79_06185</name>
</gene>
<sequence>MSVGDFVSNQFGALLKNKLEEIQKKNPRFSFRSLAKKVGISPGCLNELMHGKRPLSEFYANKIVLGLELGTEERNEVYSLISTRSRKFAAQKTLAEKELELIASWEHFAILNLIRMKTFKPDPEWIAERLALPLEKVQQSLDLLLDLGFIKRKGNSIARSVASLATTTDIPSEALVQAHVSDMHKAIEVLKRTPIDRRDYSAITMAINPHKMEEAKSLIKKFRRKLSMLVEEGDMTEVYNLNIQFFPLTVAESEKPL</sequence>
<dbReference type="Pfam" id="PF14394">
    <property type="entry name" value="DUF4423"/>
    <property type="match status" value="1"/>
</dbReference>
<dbReference type="GO" id="GO:0003677">
    <property type="term" value="F:DNA binding"/>
    <property type="evidence" value="ECO:0007669"/>
    <property type="project" value="InterPro"/>
</dbReference>
<reference evidence="2 3" key="1">
    <citation type="submission" date="2017-04" db="EMBL/GenBank/DDBJ databases">
        <title>Whole genome sequence of Bdellovibrio bacteriovorus strain SSB218315.</title>
        <authorList>
            <person name="Oyedara O."/>
            <person name="Rodriguez-Perez M.A."/>
        </authorList>
    </citation>
    <scope>NUCLEOTIDE SEQUENCE [LARGE SCALE GENOMIC DNA]</scope>
    <source>
        <strain evidence="2 3">SSB218315</strain>
    </source>
</reference>
<dbReference type="SUPFAM" id="SSF47413">
    <property type="entry name" value="lambda repressor-like DNA-binding domains"/>
    <property type="match status" value="1"/>
</dbReference>
<name>A0A1Z3N6T3_BDEBC</name>
<evidence type="ECO:0000313" key="2">
    <source>
        <dbReference type="EMBL" id="ASD63183.1"/>
    </source>
</evidence>
<protein>
    <submittedName>
        <fullName evidence="2">TIGR02147 family protein</fullName>
    </submittedName>
</protein>
<dbReference type="InterPro" id="IPR011873">
    <property type="entry name" value="CHP02147"/>
</dbReference>
<dbReference type="Proteomes" id="UP000197003">
    <property type="component" value="Chromosome"/>
</dbReference>
<proteinExistence type="predicted"/>
<dbReference type="OrthoDB" id="5290361at2"/>
<dbReference type="InterPro" id="IPR025537">
    <property type="entry name" value="DUF4423"/>
</dbReference>